<gene>
    <name evidence="2" type="primary">nfdA_3</name>
    <name evidence="2" type="ORF">CA13_60320</name>
</gene>
<keyword evidence="3" id="KW-1185">Reference proteome</keyword>
<name>A0A5C5ZB86_9BACT</name>
<dbReference type="Proteomes" id="UP000315010">
    <property type="component" value="Unassembled WGS sequence"/>
</dbReference>
<keyword evidence="1" id="KW-0732">Signal</keyword>
<dbReference type="EC" id="3.5.1.91" evidence="2"/>
<comment type="caution">
    <text evidence="2">The sequence shown here is derived from an EMBL/GenBank/DDBJ whole genome shotgun (WGS) entry which is preliminary data.</text>
</comment>
<dbReference type="GO" id="GO:0016810">
    <property type="term" value="F:hydrolase activity, acting on carbon-nitrogen (but not peptide) bonds"/>
    <property type="evidence" value="ECO:0007669"/>
    <property type="project" value="InterPro"/>
</dbReference>
<dbReference type="OrthoDB" id="9767366at2"/>
<evidence type="ECO:0000256" key="1">
    <source>
        <dbReference type="SAM" id="SignalP"/>
    </source>
</evidence>
<evidence type="ECO:0000313" key="3">
    <source>
        <dbReference type="Proteomes" id="UP000315010"/>
    </source>
</evidence>
<reference evidence="2 3" key="1">
    <citation type="submission" date="2019-02" db="EMBL/GenBank/DDBJ databases">
        <title>Deep-cultivation of Planctomycetes and their phenomic and genomic characterization uncovers novel biology.</title>
        <authorList>
            <person name="Wiegand S."/>
            <person name="Jogler M."/>
            <person name="Boedeker C."/>
            <person name="Pinto D."/>
            <person name="Vollmers J."/>
            <person name="Rivas-Marin E."/>
            <person name="Kohn T."/>
            <person name="Peeters S.H."/>
            <person name="Heuer A."/>
            <person name="Rast P."/>
            <person name="Oberbeckmann S."/>
            <person name="Bunk B."/>
            <person name="Jeske O."/>
            <person name="Meyerdierks A."/>
            <person name="Storesund J.E."/>
            <person name="Kallscheuer N."/>
            <person name="Luecker S."/>
            <person name="Lage O.M."/>
            <person name="Pohl T."/>
            <person name="Merkel B.J."/>
            <person name="Hornburger P."/>
            <person name="Mueller R.-W."/>
            <person name="Bruemmer F."/>
            <person name="Labrenz M."/>
            <person name="Spormann A.M."/>
            <person name="Op Den Camp H."/>
            <person name="Overmann J."/>
            <person name="Amann R."/>
            <person name="Jetten M.S.M."/>
            <person name="Mascher T."/>
            <person name="Medema M.H."/>
            <person name="Devos D.P."/>
            <person name="Kaster A.-K."/>
            <person name="Ovreas L."/>
            <person name="Rohde M."/>
            <person name="Galperin M.Y."/>
            <person name="Jogler C."/>
        </authorList>
    </citation>
    <scope>NUCLEOTIDE SEQUENCE [LARGE SCALE GENOMIC DNA]</scope>
    <source>
        <strain evidence="2 3">CA13</strain>
    </source>
</reference>
<dbReference type="RefSeq" id="WP_146402332.1">
    <property type="nucleotide sequence ID" value="NZ_SJPJ01000001.1"/>
</dbReference>
<dbReference type="SUPFAM" id="SSF51338">
    <property type="entry name" value="Composite domain of metallo-dependent hydrolases"/>
    <property type="match status" value="1"/>
</dbReference>
<sequence length="95" mass="9822" precursor="true">MNCHMKAIVGSVFAIAVLPAIAFAQQKPADTLFTGGKVYTVNDAQPWAEAVAVTGNQIVFVGSSADAKAFIGDDTDVVDCAGKMVMPGFISAQTI</sequence>
<dbReference type="PANTHER" id="PTHR22642:SF2">
    <property type="entry name" value="PROTEIN LONG AFTER FAR-RED 3"/>
    <property type="match status" value="1"/>
</dbReference>
<keyword evidence="2" id="KW-0378">Hydrolase</keyword>
<dbReference type="EMBL" id="SJPJ01000001">
    <property type="protein sequence ID" value="TWT84552.1"/>
    <property type="molecule type" value="Genomic_DNA"/>
</dbReference>
<proteinExistence type="predicted"/>
<feature type="chain" id="PRO_5023077723" evidence="1">
    <location>
        <begin position="25"/>
        <end position="95"/>
    </location>
</feature>
<dbReference type="AlphaFoldDB" id="A0A5C5ZB86"/>
<protein>
    <submittedName>
        <fullName evidence="2">N-substituted formamide deformylase</fullName>
        <ecNumber evidence="2">3.5.1.91</ecNumber>
    </submittedName>
</protein>
<evidence type="ECO:0000313" key="2">
    <source>
        <dbReference type="EMBL" id="TWT84552.1"/>
    </source>
</evidence>
<accession>A0A5C5ZB86</accession>
<dbReference type="Gene3D" id="2.30.40.10">
    <property type="entry name" value="Urease, subunit C, domain 1"/>
    <property type="match status" value="1"/>
</dbReference>
<dbReference type="InterPro" id="IPR011059">
    <property type="entry name" value="Metal-dep_hydrolase_composite"/>
</dbReference>
<dbReference type="PANTHER" id="PTHR22642">
    <property type="entry name" value="IMIDAZOLONEPROPIONASE"/>
    <property type="match status" value="1"/>
</dbReference>
<feature type="signal peptide" evidence="1">
    <location>
        <begin position="1"/>
        <end position="24"/>
    </location>
</feature>
<organism evidence="2 3">
    <name type="scientific">Novipirellula herctigrandis</name>
    <dbReference type="NCBI Taxonomy" id="2527986"/>
    <lineage>
        <taxon>Bacteria</taxon>
        <taxon>Pseudomonadati</taxon>
        <taxon>Planctomycetota</taxon>
        <taxon>Planctomycetia</taxon>
        <taxon>Pirellulales</taxon>
        <taxon>Pirellulaceae</taxon>
        <taxon>Novipirellula</taxon>
    </lineage>
</organism>